<feature type="compositionally biased region" description="Basic residues" evidence="1">
    <location>
        <begin position="240"/>
        <end position="256"/>
    </location>
</feature>
<dbReference type="EMBL" id="JBEHCU010010677">
    <property type="protein sequence ID" value="KAL1377875.1"/>
    <property type="molecule type" value="Genomic_DNA"/>
</dbReference>
<dbReference type="AlphaFoldDB" id="A0ABD1CN91"/>
<evidence type="ECO:0000313" key="2">
    <source>
        <dbReference type="EMBL" id="KAL1377875.1"/>
    </source>
</evidence>
<name>A0ABD1CN91_CULPP</name>
<feature type="region of interest" description="Disordered" evidence="1">
    <location>
        <begin position="32"/>
        <end position="64"/>
    </location>
</feature>
<accession>A0ABD1CN91</accession>
<reference evidence="2 3" key="1">
    <citation type="submission" date="2024-05" db="EMBL/GenBank/DDBJ databases">
        <title>Culex pipiens pipiens assembly and annotation.</title>
        <authorList>
            <person name="Alout H."/>
            <person name="Durand T."/>
        </authorList>
    </citation>
    <scope>NUCLEOTIDE SEQUENCE [LARGE SCALE GENOMIC DNA]</scope>
    <source>
        <strain evidence="2">HA-2024</strain>
        <tissue evidence="2">Whole body</tissue>
    </source>
</reference>
<dbReference type="Proteomes" id="UP001562425">
    <property type="component" value="Unassembled WGS sequence"/>
</dbReference>
<evidence type="ECO:0000256" key="1">
    <source>
        <dbReference type="SAM" id="MobiDB-lite"/>
    </source>
</evidence>
<protein>
    <submittedName>
        <fullName evidence="2">Uncharacterized protein</fullName>
    </submittedName>
</protein>
<proteinExistence type="predicted"/>
<comment type="caution">
    <text evidence="2">The sequence shown here is derived from an EMBL/GenBank/DDBJ whole genome shotgun (WGS) entry which is preliminary data.</text>
</comment>
<feature type="region of interest" description="Disordered" evidence="1">
    <location>
        <begin position="221"/>
        <end position="273"/>
    </location>
</feature>
<organism evidence="2 3">
    <name type="scientific">Culex pipiens pipiens</name>
    <name type="common">Northern house mosquito</name>
    <dbReference type="NCBI Taxonomy" id="38569"/>
    <lineage>
        <taxon>Eukaryota</taxon>
        <taxon>Metazoa</taxon>
        <taxon>Ecdysozoa</taxon>
        <taxon>Arthropoda</taxon>
        <taxon>Hexapoda</taxon>
        <taxon>Insecta</taxon>
        <taxon>Pterygota</taxon>
        <taxon>Neoptera</taxon>
        <taxon>Endopterygota</taxon>
        <taxon>Diptera</taxon>
        <taxon>Nematocera</taxon>
        <taxon>Culicoidea</taxon>
        <taxon>Culicidae</taxon>
        <taxon>Culicinae</taxon>
        <taxon>Culicini</taxon>
        <taxon>Culex</taxon>
        <taxon>Culex</taxon>
    </lineage>
</organism>
<keyword evidence="3" id="KW-1185">Reference proteome</keyword>
<feature type="compositionally biased region" description="Polar residues" evidence="1">
    <location>
        <begin position="180"/>
        <end position="200"/>
    </location>
</feature>
<evidence type="ECO:0000313" key="3">
    <source>
        <dbReference type="Proteomes" id="UP001562425"/>
    </source>
</evidence>
<sequence length="320" mass="36324">MKFSVIIGTKWIGLAAPTRNVHLKVCVDREADSEPGFGDGQASDATRQQGGHFPARRTPSKRPSLTSAAVLRHGQYRCPTISGGSKTPNSSSRKTLIAIAPGRCRRQRLFRREQGGRAEYARNQVGNVAANSGEFGQGKLGSGNGVDPFEVVERNIEQLLFKRDDDFVYVSTERVVPTAQKQTNEASAQTRANDRQTTARFSMDVTWTRPNSDCLRQIQRNRSPTVQPGSFPDYRDHPQNKHLRHARHEEHRRRSPQTRSPYVTNRRPRRKPPHGFHILLQVKTKSEFLRLLLHIIDESCTHFDINTPFPDRKHLEPITL</sequence>
<feature type="region of interest" description="Disordered" evidence="1">
    <location>
        <begin position="180"/>
        <end position="205"/>
    </location>
</feature>
<gene>
    <name evidence="2" type="ORF">pipiens_015962</name>
</gene>